<dbReference type="InterPro" id="IPR038501">
    <property type="entry name" value="Spore_GerAC_C_sf"/>
</dbReference>
<evidence type="ECO:0000256" key="1">
    <source>
        <dbReference type="ARBA" id="ARBA00004635"/>
    </source>
</evidence>
<dbReference type="eggNOG" id="ENOG502ZB9S">
    <property type="taxonomic scope" value="Bacteria"/>
</dbReference>
<evidence type="ECO:0000313" key="12">
    <source>
        <dbReference type="Proteomes" id="UP000030403"/>
    </source>
</evidence>
<dbReference type="RefSeq" id="WP_027447559.1">
    <property type="nucleotide sequence ID" value="NZ_AULJ01000070.1"/>
</dbReference>
<dbReference type="OrthoDB" id="2370124at2"/>
<evidence type="ECO:0000256" key="8">
    <source>
        <dbReference type="SAM" id="SignalP"/>
    </source>
</evidence>
<dbReference type="NCBIfam" id="TIGR02887">
    <property type="entry name" value="spore_ger_x_C"/>
    <property type="match status" value="1"/>
</dbReference>
<dbReference type="PANTHER" id="PTHR35789:SF1">
    <property type="entry name" value="SPORE GERMINATION PROTEIN B3"/>
    <property type="match status" value="1"/>
</dbReference>
<evidence type="ECO:0008006" key="13">
    <source>
        <dbReference type="Google" id="ProtNLM"/>
    </source>
</evidence>
<reference evidence="11 12" key="1">
    <citation type="submission" date="2013-08" db="EMBL/GenBank/DDBJ databases">
        <authorList>
            <person name="Huang J."/>
            <person name="Wang G."/>
        </authorList>
    </citation>
    <scope>NUCLEOTIDE SEQUENCE [LARGE SCALE GENOMIC DNA]</scope>
    <source>
        <strain evidence="11 12">BH030004</strain>
    </source>
</reference>
<keyword evidence="7" id="KW-0449">Lipoprotein</keyword>
<gene>
    <name evidence="11" type="ORF">N783_20830</name>
</gene>
<dbReference type="Pfam" id="PF25198">
    <property type="entry name" value="Spore_GerAC_N"/>
    <property type="match status" value="1"/>
</dbReference>
<dbReference type="EMBL" id="AVPF01000078">
    <property type="protein sequence ID" value="KGX83866.1"/>
    <property type="molecule type" value="Genomic_DNA"/>
</dbReference>
<keyword evidence="3" id="KW-0309">Germination</keyword>
<feature type="signal peptide" evidence="8">
    <location>
        <begin position="1"/>
        <end position="21"/>
    </location>
</feature>
<name>A0A0A5FSW4_9BACI</name>
<evidence type="ECO:0000259" key="10">
    <source>
        <dbReference type="Pfam" id="PF25198"/>
    </source>
</evidence>
<keyword evidence="4 8" id="KW-0732">Signal</keyword>
<evidence type="ECO:0000256" key="6">
    <source>
        <dbReference type="ARBA" id="ARBA00023139"/>
    </source>
</evidence>
<dbReference type="InterPro" id="IPR008844">
    <property type="entry name" value="Spore_GerAC-like"/>
</dbReference>
<dbReference type="AlphaFoldDB" id="A0A0A5FSW4"/>
<dbReference type="PROSITE" id="PS51257">
    <property type="entry name" value="PROKAR_LIPOPROTEIN"/>
    <property type="match status" value="1"/>
</dbReference>
<comment type="caution">
    <text evidence="11">The sequence shown here is derived from an EMBL/GenBank/DDBJ whole genome shotgun (WGS) entry which is preliminary data.</text>
</comment>
<protein>
    <recommendedName>
        <fullName evidence="13">Spore germination protein</fullName>
    </recommendedName>
</protein>
<dbReference type="STRING" id="1385511.GCA_000425225_04079"/>
<sequence>MKKVIKWMMICFMLFSLTGCWDQRQFKNIKLVLAAGFDQVDEDKIKSTVIIPTVEKGMEGPGDEYIQTVTTESNTLREGRTQIDQKISKIFDASKIRVVLLGEELAKKDILPLLDVFYRDPKSNLNAMLAVVEGEAEEIINLRLEHEPRISGYISGLLQGQVQLTQSPRENIQLICAEMMEPGQDFGLPLISLNEEEGLINYKGIGLFHGQKYTGVYLDPKESLLLLLLDGEKGKMARLSAKVNSGEEPAVKNYVSFDIGDIKQKIEIKKKEQIEVSVKLKLKVGITEYPHDHITPPSLKELEKKLSKILTADAKDVVKKIQEANSDIFGIGRRLQAYHNKEWKQLNWEEDYPEISIKPDVKVNIEEHGIIN</sequence>
<keyword evidence="12" id="KW-1185">Reference proteome</keyword>
<evidence type="ECO:0000256" key="3">
    <source>
        <dbReference type="ARBA" id="ARBA00022544"/>
    </source>
</evidence>
<comment type="subcellular location">
    <subcellularLocation>
        <location evidence="1">Membrane</location>
        <topology evidence="1">Lipid-anchor</topology>
    </subcellularLocation>
</comment>
<feature type="domain" description="Spore germination GerAC-like C-terminal" evidence="9">
    <location>
        <begin position="204"/>
        <end position="369"/>
    </location>
</feature>
<dbReference type="InterPro" id="IPR057336">
    <property type="entry name" value="GerAC_N"/>
</dbReference>
<feature type="domain" description="Spore germination protein N-terminal" evidence="10">
    <location>
        <begin position="22"/>
        <end position="192"/>
    </location>
</feature>
<evidence type="ECO:0000256" key="7">
    <source>
        <dbReference type="ARBA" id="ARBA00023288"/>
    </source>
</evidence>
<dbReference type="GO" id="GO:0009847">
    <property type="term" value="P:spore germination"/>
    <property type="evidence" value="ECO:0007669"/>
    <property type="project" value="InterPro"/>
</dbReference>
<organism evidence="11 12">
    <name type="scientific">Pontibacillus marinus BH030004 = DSM 16465</name>
    <dbReference type="NCBI Taxonomy" id="1385511"/>
    <lineage>
        <taxon>Bacteria</taxon>
        <taxon>Bacillati</taxon>
        <taxon>Bacillota</taxon>
        <taxon>Bacilli</taxon>
        <taxon>Bacillales</taxon>
        <taxon>Bacillaceae</taxon>
        <taxon>Pontibacillus</taxon>
    </lineage>
</organism>
<dbReference type="GO" id="GO:0016020">
    <property type="term" value="C:membrane"/>
    <property type="evidence" value="ECO:0007669"/>
    <property type="project" value="UniProtKB-SubCell"/>
</dbReference>
<evidence type="ECO:0000256" key="5">
    <source>
        <dbReference type="ARBA" id="ARBA00023136"/>
    </source>
</evidence>
<dbReference type="Gene3D" id="3.30.300.210">
    <property type="entry name" value="Nutrient germinant receptor protein C, domain 3"/>
    <property type="match status" value="1"/>
</dbReference>
<dbReference type="PANTHER" id="PTHR35789">
    <property type="entry name" value="SPORE GERMINATION PROTEIN B3"/>
    <property type="match status" value="1"/>
</dbReference>
<dbReference type="Pfam" id="PF05504">
    <property type="entry name" value="Spore_GerAC"/>
    <property type="match status" value="1"/>
</dbReference>
<accession>A0A0A5FSW4</accession>
<dbReference type="InterPro" id="IPR046953">
    <property type="entry name" value="Spore_GerAC-like_C"/>
</dbReference>
<evidence type="ECO:0000259" key="9">
    <source>
        <dbReference type="Pfam" id="PF05504"/>
    </source>
</evidence>
<dbReference type="Proteomes" id="UP000030403">
    <property type="component" value="Unassembled WGS sequence"/>
</dbReference>
<evidence type="ECO:0000313" key="11">
    <source>
        <dbReference type="EMBL" id="KGX83866.1"/>
    </source>
</evidence>
<feature type="chain" id="PRO_5038828298" description="Spore germination protein" evidence="8">
    <location>
        <begin position="22"/>
        <end position="372"/>
    </location>
</feature>
<proteinExistence type="inferred from homology"/>
<comment type="similarity">
    <text evidence="2">Belongs to the GerABKC lipoprotein family.</text>
</comment>
<keyword evidence="6" id="KW-0564">Palmitate</keyword>
<keyword evidence="5" id="KW-0472">Membrane</keyword>
<evidence type="ECO:0000256" key="4">
    <source>
        <dbReference type="ARBA" id="ARBA00022729"/>
    </source>
</evidence>
<evidence type="ECO:0000256" key="2">
    <source>
        <dbReference type="ARBA" id="ARBA00007886"/>
    </source>
</evidence>